<dbReference type="EMBL" id="JBGMDY010000003">
    <property type="protein sequence ID" value="KAL2340258.1"/>
    <property type="molecule type" value="Genomic_DNA"/>
</dbReference>
<evidence type="ECO:0000313" key="2">
    <source>
        <dbReference type="Proteomes" id="UP001603857"/>
    </source>
</evidence>
<gene>
    <name evidence="1" type="ORF">Fmac_008198</name>
</gene>
<sequence length="146" mass="16874">MVNLPRRWSPAVVIFFFDESPTTPLVFFSDDCPTIYYLLRRADRVNQDHDQNAEDEDQPMLEEHVADIGPQPTLQYDPQMLSQIWSDIQGLQEGLNNLTINVNSSIHGLQEGLTTLTTDVNRGFNTLHTRFDNLEKRFDDFQQSSE</sequence>
<accession>A0ABD1MWR4</accession>
<proteinExistence type="predicted"/>
<protein>
    <submittedName>
        <fullName evidence="1">Uncharacterized protein</fullName>
    </submittedName>
</protein>
<dbReference type="Proteomes" id="UP001603857">
    <property type="component" value="Unassembled WGS sequence"/>
</dbReference>
<keyword evidence="2" id="KW-1185">Reference proteome</keyword>
<organism evidence="1 2">
    <name type="scientific">Flemingia macrophylla</name>
    <dbReference type="NCBI Taxonomy" id="520843"/>
    <lineage>
        <taxon>Eukaryota</taxon>
        <taxon>Viridiplantae</taxon>
        <taxon>Streptophyta</taxon>
        <taxon>Embryophyta</taxon>
        <taxon>Tracheophyta</taxon>
        <taxon>Spermatophyta</taxon>
        <taxon>Magnoliopsida</taxon>
        <taxon>eudicotyledons</taxon>
        <taxon>Gunneridae</taxon>
        <taxon>Pentapetalae</taxon>
        <taxon>rosids</taxon>
        <taxon>fabids</taxon>
        <taxon>Fabales</taxon>
        <taxon>Fabaceae</taxon>
        <taxon>Papilionoideae</taxon>
        <taxon>50 kb inversion clade</taxon>
        <taxon>NPAAA clade</taxon>
        <taxon>indigoferoid/millettioid clade</taxon>
        <taxon>Phaseoleae</taxon>
        <taxon>Flemingia</taxon>
    </lineage>
</organism>
<reference evidence="1 2" key="1">
    <citation type="submission" date="2024-08" db="EMBL/GenBank/DDBJ databases">
        <title>Insights into the chromosomal genome structure of Flemingia macrophylla.</title>
        <authorList>
            <person name="Ding Y."/>
            <person name="Zhao Y."/>
            <person name="Bi W."/>
            <person name="Wu M."/>
            <person name="Zhao G."/>
            <person name="Gong Y."/>
            <person name="Li W."/>
            <person name="Zhang P."/>
        </authorList>
    </citation>
    <scope>NUCLEOTIDE SEQUENCE [LARGE SCALE GENOMIC DNA]</scope>
    <source>
        <strain evidence="1">DYQJB</strain>
        <tissue evidence="1">Leaf</tissue>
    </source>
</reference>
<dbReference type="AlphaFoldDB" id="A0ABD1MWR4"/>
<comment type="caution">
    <text evidence="1">The sequence shown here is derived from an EMBL/GenBank/DDBJ whole genome shotgun (WGS) entry which is preliminary data.</text>
</comment>
<name>A0ABD1MWR4_9FABA</name>
<evidence type="ECO:0000313" key="1">
    <source>
        <dbReference type="EMBL" id="KAL2340258.1"/>
    </source>
</evidence>